<dbReference type="AlphaFoldDB" id="A0A9P6VKQ2"/>
<evidence type="ECO:0000313" key="6">
    <source>
        <dbReference type="EMBL" id="KAG0650046.1"/>
    </source>
</evidence>
<dbReference type="OrthoDB" id="2019504at2759"/>
<dbReference type="EMBL" id="VNKQ01000007">
    <property type="protein sequence ID" value="KAG0650046.1"/>
    <property type="molecule type" value="Genomic_DNA"/>
</dbReference>
<comment type="caution">
    <text evidence="6">The sequence shown here is derived from an EMBL/GenBank/DDBJ whole genome shotgun (WGS) entry which is preliminary data.</text>
</comment>
<keyword evidence="4" id="KW-0539">Nucleus</keyword>
<gene>
    <name evidence="6" type="ORF">D0Z07_3850</name>
</gene>
<evidence type="ECO:0000313" key="7">
    <source>
        <dbReference type="Proteomes" id="UP000785200"/>
    </source>
</evidence>
<dbReference type="GO" id="GO:0005634">
    <property type="term" value="C:nucleus"/>
    <property type="evidence" value="ECO:0007669"/>
    <property type="project" value="UniProtKB-SubCell"/>
</dbReference>
<evidence type="ECO:0000256" key="5">
    <source>
        <dbReference type="SAM" id="MobiDB-lite"/>
    </source>
</evidence>
<dbReference type="PANTHER" id="PTHR13026">
    <property type="entry name" value="NNP-1 PROTEIN NOVEL NUCLEAR PROTEIN 1 NOP52"/>
    <property type="match status" value="1"/>
</dbReference>
<dbReference type="Proteomes" id="UP000785200">
    <property type="component" value="Unassembled WGS sequence"/>
</dbReference>
<reference evidence="6" key="1">
    <citation type="submission" date="2019-07" db="EMBL/GenBank/DDBJ databases">
        <title>Hyphodiscus hymeniophilus genome sequencing and assembly.</title>
        <authorList>
            <person name="Kramer G."/>
            <person name="Nodwell J."/>
        </authorList>
    </citation>
    <scope>NUCLEOTIDE SEQUENCE</scope>
    <source>
        <strain evidence="6">ATCC 34498</strain>
    </source>
</reference>
<sequence length="240" mass="27378">MAPDIQQTPFVKQLAANDRPTRDKALLSLRTYLSGRRDLSALELLKLWKGLFYCMWMSDRALTQQALANSLADLVSVLPPTTQIPFLRAFWQTMQREWTNIDVLRMEKFLLLTRRYLGATFMLLRDGRWEEGLVSEHLALLEEVPLEVEDVRIPNGMRFHVIDIYVDEIERVGGLENEGEGESSVPLEMLLEPLRKLAKSSPTKPVRTKAKDALADERLPGNEKVESEAVEDNGWGGIED</sequence>
<evidence type="ECO:0000256" key="3">
    <source>
        <dbReference type="ARBA" id="ARBA00022552"/>
    </source>
</evidence>
<protein>
    <submittedName>
        <fullName evidence="6">Ribosomal RNA-processing 1</fullName>
    </submittedName>
</protein>
<dbReference type="PANTHER" id="PTHR13026:SF0">
    <property type="entry name" value="RIBOSOMAL RNA PROCESSING 1B"/>
    <property type="match status" value="1"/>
</dbReference>
<organism evidence="6 7">
    <name type="scientific">Hyphodiscus hymeniophilus</name>
    <dbReference type="NCBI Taxonomy" id="353542"/>
    <lineage>
        <taxon>Eukaryota</taxon>
        <taxon>Fungi</taxon>
        <taxon>Dikarya</taxon>
        <taxon>Ascomycota</taxon>
        <taxon>Pezizomycotina</taxon>
        <taxon>Leotiomycetes</taxon>
        <taxon>Helotiales</taxon>
        <taxon>Hyphodiscaceae</taxon>
        <taxon>Hyphodiscus</taxon>
    </lineage>
</organism>
<evidence type="ECO:0000256" key="2">
    <source>
        <dbReference type="ARBA" id="ARBA00006374"/>
    </source>
</evidence>
<accession>A0A9P6VKQ2</accession>
<dbReference type="GO" id="GO:0006364">
    <property type="term" value="P:rRNA processing"/>
    <property type="evidence" value="ECO:0007669"/>
    <property type="project" value="UniProtKB-KW"/>
</dbReference>
<evidence type="ECO:0000256" key="4">
    <source>
        <dbReference type="ARBA" id="ARBA00023242"/>
    </source>
</evidence>
<feature type="compositionally biased region" description="Basic and acidic residues" evidence="5">
    <location>
        <begin position="209"/>
        <end position="227"/>
    </location>
</feature>
<comment type="similarity">
    <text evidence="2">Belongs to the RRP1 family.</text>
</comment>
<name>A0A9P6VKQ2_9HELO</name>
<evidence type="ECO:0000256" key="1">
    <source>
        <dbReference type="ARBA" id="ARBA00004123"/>
    </source>
</evidence>
<comment type="subcellular location">
    <subcellularLocation>
        <location evidence="1">Nucleus</location>
    </subcellularLocation>
</comment>
<feature type="region of interest" description="Disordered" evidence="5">
    <location>
        <begin position="198"/>
        <end position="240"/>
    </location>
</feature>
<keyword evidence="3" id="KW-0698">rRNA processing</keyword>
<dbReference type="Pfam" id="PF05997">
    <property type="entry name" value="Nop52"/>
    <property type="match status" value="1"/>
</dbReference>
<dbReference type="InterPro" id="IPR010301">
    <property type="entry name" value="RRP1"/>
</dbReference>
<keyword evidence="7" id="KW-1185">Reference proteome</keyword>
<dbReference type="GO" id="GO:0030688">
    <property type="term" value="C:preribosome, small subunit precursor"/>
    <property type="evidence" value="ECO:0007669"/>
    <property type="project" value="InterPro"/>
</dbReference>
<proteinExistence type="inferred from homology"/>